<organism evidence="1 2">
    <name type="scientific">Limnoglobus roseus</name>
    <dbReference type="NCBI Taxonomy" id="2598579"/>
    <lineage>
        <taxon>Bacteria</taxon>
        <taxon>Pseudomonadati</taxon>
        <taxon>Planctomycetota</taxon>
        <taxon>Planctomycetia</taxon>
        <taxon>Gemmatales</taxon>
        <taxon>Gemmataceae</taxon>
        <taxon>Limnoglobus</taxon>
    </lineage>
</organism>
<dbReference type="RefSeq" id="WP_149109518.1">
    <property type="nucleotide sequence ID" value="NZ_CP042425.1"/>
</dbReference>
<proteinExistence type="predicted"/>
<accession>A0A5C1AC86</accession>
<evidence type="ECO:0000313" key="1">
    <source>
        <dbReference type="EMBL" id="QEL14638.1"/>
    </source>
</evidence>
<reference evidence="2" key="1">
    <citation type="submission" date="2019-08" db="EMBL/GenBank/DDBJ databases">
        <title>Limnoglobus roseus gen. nov., sp. nov., a novel freshwater planctomycete with a giant genome from the family Gemmataceae.</title>
        <authorList>
            <person name="Kulichevskaya I.S."/>
            <person name="Naumoff D.G."/>
            <person name="Miroshnikov K."/>
            <person name="Ivanova A."/>
            <person name="Philippov D.A."/>
            <person name="Hakobyan A."/>
            <person name="Rijpstra I.C."/>
            <person name="Sinninghe Damste J.S."/>
            <person name="Liesack W."/>
            <person name="Dedysh S.N."/>
        </authorList>
    </citation>
    <scope>NUCLEOTIDE SEQUENCE [LARGE SCALE GENOMIC DNA]</scope>
    <source>
        <strain evidence="2">PX52</strain>
    </source>
</reference>
<gene>
    <name evidence="1" type="ORF">PX52LOC_01530</name>
</gene>
<protein>
    <submittedName>
        <fullName evidence="1">Uncharacterized protein</fullName>
    </submittedName>
</protein>
<sequence length="113" mass="12090">MDSVGRNGHYFVTRITTGPQDLLLLLDLADERIADPFVSAIEVCPVYGRPTDEAMRAAVLAGTDRANGECGTSLHPLEVRFSYSGYDRERCSLAGAAAYNIVRAIAAGKVAAE</sequence>
<keyword evidence="2" id="KW-1185">Reference proteome</keyword>
<name>A0A5C1AC86_9BACT</name>
<dbReference type="AlphaFoldDB" id="A0A5C1AC86"/>
<dbReference type="KEGG" id="lrs:PX52LOC_01530"/>
<evidence type="ECO:0000313" key="2">
    <source>
        <dbReference type="Proteomes" id="UP000324974"/>
    </source>
</evidence>
<dbReference type="EMBL" id="CP042425">
    <property type="protein sequence ID" value="QEL14638.1"/>
    <property type="molecule type" value="Genomic_DNA"/>
</dbReference>
<dbReference type="OrthoDB" id="9915720at2"/>
<dbReference type="Proteomes" id="UP000324974">
    <property type="component" value="Chromosome"/>
</dbReference>